<protein>
    <submittedName>
        <fullName evidence="3">Phosphatase PAP2 family protein</fullName>
    </submittedName>
</protein>
<feature type="transmembrane region" description="Helical" evidence="1">
    <location>
        <begin position="56"/>
        <end position="78"/>
    </location>
</feature>
<dbReference type="EMBL" id="BAABWH010000001">
    <property type="protein sequence ID" value="GAA6144107.1"/>
    <property type="molecule type" value="Genomic_DNA"/>
</dbReference>
<keyword evidence="1" id="KW-0472">Membrane</keyword>
<sequence length="223" mass="24746">MLDIAKQHFDWLSFMILAALFVLYPQIDLAVSSLFYDPELGAWPLSDNPVAVSIYGIFRYLPYLLVPVLLIAVAASLFRSGPKGQDKKILIFLLVTLIAGPGILVHSVFKEGFDRARPKNVEQFDGRKTFTPAFVISDSCSKGCNSFVSGHAAMGFWFMALGWVFRSRAWFWGGILTGVVLGATRIVQGGHFLSDTLFAGYVCYFTFRICGWGLLGESRVLPK</sequence>
<proteinExistence type="predicted"/>
<feature type="transmembrane region" description="Helical" evidence="1">
    <location>
        <begin position="90"/>
        <end position="109"/>
    </location>
</feature>
<dbReference type="RefSeq" id="WP_353293052.1">
    <property type="nucleotide sequence ID" value="NZ_BAABWH010000001.1"/>
</dbReference>
<dbReference type="SUPFAM" id="SSF48317">
    <property type="entry name" value="Acid phosphatase/Vanadium-dependent haloperoxidase"/>
    <property type="match status" value="1"/>
</dbReference>
<feature type="transmembrane region" description="Helical" evidence="1">
    <location>
        <begin position="170"/>
        <end position="190"/>
    </location>
</feature>
<evidence type="ECO:0000313" key="4">
    <source>
        <dbReference type="Proteomes" id="UP001481413"/>
    </source>
</evidence>
<comment type="caution">
    <text evidence="3">The sequence shown here is derived from an EMBL/GenBank/DDBJ whole genome shotgun (WGS) entry which is preliminary data.</text>
</comment>
<organism evidence="3 4">
    <name type="scientific">Thalassolituus maritimus</name>
    <dbReference type="NCBI Taxonomy" id="484498"/>
    <lineage>
        <taxon>Bacteria</taxon>
        <taxon>Pseudomonadati</taxon>
        <taxon>Pseudomonadota</taxon>
        <taxon>Gammaproteobacteria</taxon>
        <taxon>Oceanospirillales</taxon>
        <taxon>Oceanospirillaceae</taxon>
        <taxon>Thalassolituus</taxon>
    </lineage>
</organism>
<feature type="transmembrane region" description="Helical" evidence="1">
    <location>
        <begin position="12"/>
        <end position="36"/>
    </location>
</feature>
<dbReference type="Proteomes" id="UP001481413">
    <property type="component" value="Unassembled WGS sequence"/>
</dbReference>
<reference evidence="3 4" key="1">
    <citation type="submission" date="2024-04" db="EMBL/GenBank/DDBJ databases">
        <title>Draft genome sequence of Thalassolituus maritimus NBRC 116585.</title>
        <authorList>
            <person name="Miyakawa T."/>
            <person name="Kusuya Y."/>
            <person name="Miura T."/>
        </authorList>
    </citation>
    <scope>NUCLEOTIDE SEQUENCE [LARGE SCALE GENOMIC DNA]</scope>
    <source>
        <strain evidence="3 4">5NW40-0001</strain>
    </source>
</reference>
<evidence type="ECO:0000256" key="1">
    <source>
        <dbReference type="SAM" id="Phobius"/>
    </source>
</evidence>
<evidence type="ECO:0000259" key="2">
    <source>
        <dbReference type="Pfam" id="PF01569"/>
    </source>
</evidence>
<keyword evidence="1" id="KW-0812">Transmembrane</keyword>
<dbReference type="InterPro" id="IPR036938">
    <property type="entry name" value="PAP2/HPO_sf"/>
</dbReference>
<dbReference type="CDD" id="cd03396">
    <property type="entry name" value="PAP2_like_6"/>
    <property type="match status" value="1"/>
</dbReference>
<name>A0ABP9ZVE4_9GAMM</name>
<feature type="domain" description="Phosphatidic acid phosphatase type 2/haloperoxidase" evidence="2">
    <location>
        <begin position="92"/>
        <end position="210"/>
    </location>
</feature>
<evidence type="ECO:0000313" key="3">
    <source>
        <dbReference type="EMBL" id="GAA6144107.1"/>
    </source>
</evidence>
<dbReference type="Gene3D" id="1.20.144.10">
    <property type="entry name" value="Phosphatidic acid phosphatase type 2/haloperoxidase"/>
    <property type="match status" value="1"/>
</dbReference>
<keyword evidence="4" id="KW-1185">Reference proteome</keyword>
<keyword evidence="1" id="KW-1133">Transmembrane helix</keyword>
<dbReference type="Pfam" id="PF01569">
    <property type="entry name" value="PAP2"/>
    <property type="match status" value="1"/>
</dbReference>
<gene>
    <name evidence="3" type="ORF">NBRC116585_02240</name>
</gene>
<feature type="transmembrane region" description="Helical" evidence="1">
    <location>
        <begin position="196"/>
        <end position="215"/>
    </location>
</feature>
<accession>A0ABP9ZVE4</accession>
<feature type="transmembrane region" description="Helical" evidence="1">
    <location>
        <begin position="147"/>
        <end position="165"/>
    </location>
</feature>
<dbReference type="InterPro" id="IPR000326">
    <property type="entry name" value="PAP2/HPO"/>
</dbReference>